<dbReference type="EMBL" id="SMMG02000006">
    <property type="protein sequence ID" value="KAA3470526.1"/>
    <property type="molecule type" value="Genomic_DNA"/>
</dbReference>
<keyword evidence="2" id="KW-1185">Reference proteome</keyword>
<dbReference type="AlphaFoldDB" id="A0A5B6VN55"/>
<proteinExistence type="predicted"/>
<evidence type="ECO:0000313" key="1">
    <source>
        <dbReference type="EMBL" id="KAA3470526.1"/>
    </source>
</evidence>
<dbReference type="Gene3D" id="3.30.420.10">
    <property type="entry name" value="Ribonuclease H-like superfamily/Ribonuclease H"/>
    <property type="match status" value="2"/>
</dbReference>
<dbReference type="InterPro" id="IPR036397">
    <property type="entry name" value="RNaseH_sf"/>
</dbReference>
<dbReference type="PANTHER" id="PTHR45835:SF99">
    <property type="entry name" value="CHROMO DOMAIN-CONTAINING PROTEIN-RELATED"/>
    <property type="match status" value="1"/>
</dbReference>
<accession>A0A5B6VN55</accession>
<name>A0A5B6VN55_9ROSI</name>
<dbReference type="SUPFAM" id="SSF53098">
    <property type="entry name" value="Ribonuclease H-like"/>
    <property type="match status" value="1"/>
</dbReference>
<sequence length="122" mass="14241">MDFVSGLPLSPKKKDVIWVIVDRLTKSAHFISVRTNFSLDKLVELYISGIVRLHGVLVSIILDRGTQLQFSTTFHPQTDCQSERVIQILEDMLRCCVLEFEGNWKNIYNWFNLRIIIVFNRV</sequence>
<dbReference type="GO" id="GO:0003676">
    <property type="term" value="F:nucleic acid binding"/>
    <property type="evidence" value="ECO:0007669"/>
    <property type="project" value="InterPro"/>
</dbReference>
<dbReference type="InterPro" id="IPR012337">
    <property type="entry name" value="RNaseH-like_sf"/>
</dbReference>
<dbReference type="Proteomes" id="UP000325315">
    <property type="component" value="Unassembled WGS sequence"/>
</dbReference>
<reference evidence="2" key="1">
    <citation type="journal article" date="2019" name="Plant Biotechnol. J.">
        <title>Genome sequencing of the Australian wild diploid species Gossypium australe highlights disease resistance and delayed gland morphogenesis.</title>
        <authorList>
            <person name="Cai Y."/>
            <person name="Cai X."/>
            <person name="Wang Q."/>
            <person name="Wang P."/>
            <person name="Zhang Y."/>
            <person name="Cai C."/>
            <person name="Xu Y."/>
            <person name="Wang K."/>
            <person name="Zhou Z."/>
            <person name="Wang C."/>
            <person name="Geng S."/>
            <person name="Li B."/>
            <person name="Dong Q."/>
            <person name="Hou Y."/>
            <person name="Wang H."/>
            <person name="Ai P."/>
            <person name="Liu Z."/>
            <person name="Yi F."/>
            <person name="Sun M."/>
            <person name="An G."/>
            <person name="Cheng J."/>
            <person name="Zhang Y."/>
            <person name="Shi Q."/>
            <person name="Xie Y."/>
            <person name="Shi X."/>
            <person name="Chang Y."/>
            <person name="Huang F."/>
            <person name="Chen Y."/>
            <person name="Hong S."/>
            <person name="Mi L."/>
            <person name="Sun Q."/>
            <person name="Zhang L."/>
            <person name="Zhou B."/>
            <person name="Peng R."/>
            <person name="Zhang X."/>
            <person name="Liu F."/>
        </authorList>
    </citation>
    <scope>NUCLEOTIDE SEQUENCE [LARGE SCALE GENOMIC DNA]</scope>
    <source>
        <strain evidence="2">cv. PA1801</strain>
    </source>
</reference>
<dbReference type="OrthoDB" id="1738613at2759"/>
<dbReference type="PANTHER" id="PTHR45835">
    <property type="entry name" value="YALI0A06105P"/>
    <property type="match status" value="1"/>
</dbReference>
<protein>
    <submittedName>
        <fullName evidence="1">Transposon Ty3-G Gag-Pol polyprotein</fullName>
    </submittedName>
</protein>
<evidence type="ECO:0000313" key="2">
    <source>
        <dbReference type="Proteomes" id="UP000325315"/>
    </source>
</evidence>
<organism evidence="1 2">
    <name type="scientific">Gossypium australe</name>
    <dbReference type="NCBI Taxonomy" id="47621"/>
    <lineage>
        <taxon>Eukaryota</taxon>
        <taxon>Viridiplantae</taxon>
        <taxon>Streptophyta</taxon>
        <taxon>Embryophyta</taxon>
        <taxon>Tracheophyta</taxon>
        <taxon>Spermatophyta</taxon>
        <taxon>Magnoliopsida</taxon>
        <taxon>eudicotyledons</taxon>
        <taxon>Gunneridae</taxon>
        <taxon>Pentapetalae</taxon>
        <taxon>rosids</taxon>
        <taxon>malvids</taxon>
        <taxon>Malvales</taxon>
        <taxon>Malvaceae</taxon>
        <taxon>Malvoideae</taxon>
        <taxon>Gossypium</taxon>
    </lineage>
</organism>
<comment type="caution">
    <text evidence="1">The sequence shown here is derived from an EMBL/GenBank/DDBJ whole genome shotgun (WGS) entry which is preliminary data.</text>
</comment>
<gene>
    <name evidence="1" type="ORF">EPI10_016230</name>
</gene>